<feature type="region of interest" description="Disordered" evidence="1">
    <location>
        <begin position="413"/>
        <end position="432"/>
    </location>
</feature>
<evidence type="ECO:0000313" key="3">
    <source>
        <dbReference type="EMBL" id="KAK3243312.1"/>
    </source>
</evidence>
<reference evidence="4" key="2">
    <citation type="submission" date="2023-06" db="EMBL/GenBank/DDBJ databases">
        <title>Long-read-based genome assembly of the green algal bacterivore Cymbomonas tetramitiformis.</title>
        <authorList>
            <person name="Gyaltshen Y."/>
            <person name="Rozenberg A."/>
            <person name="Paasch A."/>
            <person name="Burns J.A."/>
            <person name="Warring S."/>
            <person name="Larson R."/>
            <person name="Maurer-Alcala X."/>
            <person name="Dacks J."/>
            <person name="Kim E."/>
        </authorList>
    </citation>
    <scope>NUCLEOTIDE SEQUENCE</scope>
    <source>
        <strain evidence="4">PLY_AMNH</strain>
    </source>
</reference>
<keyword evidence="2" id="KW-0732">Signal</keyword>
<feature type="compositionally biased region" description="Polar residues" evidence="1">
    <location>
        <begin position="414"/>
        <end position="430"/>
    </location>
</feature>
<evidence type="ECO:0000313" key="5">
    <source>
        <dbReference type="Proteomes" id="UP001190700"/>
    </source>
</evidence>
<comment type="caution">
    <text evidence="4">The sequence shown here is derived from an EMBL/GenBank/DDBJ whole genome shotgun (WGS) entry which is preliminary data.</text>
</comment>
<dbReference type="SUPFAM" id="SSF53335">
    <property type="entry name" value="S-adenosyl-L-methionine-dependent methyltransferases"/>
    <property type="match status" value="1"/>
</dbReference>
<gene>
    <name evidence="4" type="ORF">CYMTET_44786</name>
    <name evidence="3" type="ORF">CYMTET_47020</name>
</gene>
<sequence length="669" mass="74834">MPTTRAPEKHGILRLVLQALHVLLLWNLFDTSLAYNAKPSSEAAADLGDMVSKLPETGKSPLRERESERTPRLVDRKTAIVYSYFEPELNAPGSNTDAVNAKLNLQFFIEAGVLGPAAPSPEESTFFFIIHGHKLTVEIPEHLPHVHVIKRDNQGGEYCGWYELLNKIHLQKERSEFSYFFYANGSVRGPFLPPSHPKATSWVQLFTDKLDDTIKMAGTSVNCYCVENCVVDKTLSRLHLQSFAFATDRVGLDLILPRIKCGRRTPNKDFLIQHIELGMSAAILEAGYNLASTMHIWDQHNFQNVSASAAKCQVIEAAQPSHMRSNVQRFRGYFGMTPHPFEFMFLKSNQEDMIQDFTSLLQVPLSSHASQRFLRGSPNGPSASRAATLKSAPALSSLGTTPAGGIKRVHSFAATPSRSPRQRPSTQLRTQGAVANRLSWRSLAIEAGTDKSGSREFEPCKTFGEHCHDYSSMYTEFLESRRRDPIKFLEIGLGCDMTYGPGKSLNLWTRYFENPSVSITFLESDAACVKKIGSTLVRNNKTVRIYSGDQSNRALLRQMVKERGPFDFVVDDGGHQFKQQRTSMEFFLSEGGLRPRGMLFVEDMHVNFLDYSSKGVAPSALSWTAVQNLLGSKLHPSGTHRSDDPTVNKIFDSVSWAGCQEQACFFRMK</sequence>
<accession>A0AAE0C186</accession>
<dbReference type="EMBL" id="LGRX02032964">
    <property type="protein sequence ID" value="KAK3243312.1"/>
    <property type="molecule type" value="Genomic_DNA"/>
</dbReference>
<dbReference type="Gene3D" id="3.40.50.150">
    <property type="entry name" value="Vaccinia Virus protein VP39"/>
    <property type="match status" value="1"/>
</dbReference>
<protein>
    <submittedName>
        <fullName evidence="4">Uncharacterized protein</fullName>
    </submittedName>
</protein>
<dbReference type="InterPro" id="IPR029063">
    <property type="entry name" value="SAM-dependent_MTases_sf"/>
</dbReference>
<dbReference type="EMBL" id="LGRX02030439">
    <property type="protein sequence ID" value="KAK3245660.1"/>
    <property type="molecule type" value="Genomic_DNA"/>
</dbReference>
<feature type="signal peptide" evidence="2">
    <location>
        <begin position="1"/>
        <end position="34"/>
    </location>
</feature>
<feature type="compositionally biased region" description="Basic and acidic residues" evidence="1">
    <location>
        <begin position="61"/>
        <end position="70"/>
    </location>
</feature>
<evidence type="ECO:0000313" key="4">
    <source>
        <dbReference type="EMBL" id="KAK3245660.1"/>
    </source>
</evidence>
<name>A0AAE0C186_9CHLO</name>
<reference evidence="4 5" key="1">
    <citation type="journal article" date="2015" name="Genome Biol. Evol.">
        <title>Comparative Genomics of a Bacterivorous Green Alga Reveals Evolutionary Causalities and Consequences of Phago-Mixotrophic Mode of Nutrition.</title>
        <authorList>
            <person name="Burns J.A."/>
            <person name="Paasch A."/>
            <person name="Narechania A."/>
            <person name="Kim E."/>
        </authorList>
    </citation>
    <scope>NUCLEOTIDE SEQUENCE [LARGE SCALE GENOMIC DNA]</scope>
    <source>
        <strain evidence="4">PLY_AMNH</strain>
    </source>
</reference>
<organism evidence="4 5">
    <name type="scientific">Cymbomonas tetramitiformis</name>
    <dbReference type="NCBI Taxonomy" id="36881"/>
    <lineage>
        <taxon>Eukaryota</taxon>
        <taxon>Viridiplantae</taxon>
        <taxon>Chlorophyta</taxon>
        <taxon>Pyramimonadophyceae</taxon>
        <taxon>Pyramimonadales</taxon>
        <taxon>Pyramimonadaceae</taxon>
        <taxon>Cymbomonas</taxon>
    </lineage>
</organism>
<evidence type="ECO:0000256" key="2">
    <source>
        <dbReference type="SAM" id="SignalP"/>
    </source>
</evidence>
<evidence type="ECO:0000256" key="1">
    <source>
        <dbReference type="SAM" id="MobiDB-lite"/>
    </source>
</evidence>
<dbReference type="Proteomes" id="UP001190700">
    <property type="component" value="Unassembled WGS sequence"/>
</dbReference>
<dbReference type="AlphaFoldDB" id="A0AAE0C186"/>
<proteinExistence type="predicted"/>
<feature type="chain" id="PRO_5042442656" evidence="2">
    <location>
        <begin position="35"/>
        <end position="669"/>
    </location>
</feature>
<feature type="region of interest" description="Disordered" evidence="1">
    <location>
        <begin position="46"/>
        <end position="70"/>
    </location>
</feature>
<feature type="region of interest" description="Disordered" evidence="1">
    <location>
        <begin position="372"/>
        <end position="403"/>
    </location>
</feature>
<keyword evidence="5" id="KW-1185">Reference proteome</keyword>